<evidence type="ECO:0000256" key="1">
    <source>
        <dbReference type="ARBA" id="ARBA00001947"/>
    </source>
</evidence>
<dbReference type="GO" id="GO:0004000">
    <property type="term" value="F:adenosine deaminase activity"/>
    <property type="evidence" value="ECO:0007669"/>
    <property type="project" value="TreeGrafter"/>
</dbReference>
<dbReference type="AlphaFoldDB" id="A0A8R1XYF8"/>
<dbReference type="Pfam" id="PF00962">
    <property type="entry name" value="A_deaminase"/>
    <property type="match status" value="1"/>
</dbReference>
<dbReference type="InterPro" id="IPR032466">
    <property type="entry name" value="Metal_Hydrolase"/>
</dbReference>
<keyword evidence="3" id="KW-0479">Metal-binding</keyword>
<dbReference type="GO" id="GO:0006154">
    <property type="term" value="P:adenosine catabolic process"/>
    <property type="evidence" value="ECO:0007669"/>
    <property type="project" value="TreeGrafter"/>
</dbReference>
<dbReference type="InterPro" id="IPR001365">
    <property type="entry name" value="A_deaminase_dom"/>
</dbReference>
<comment type="cofactor">
    <cofactor evidence="1">
        <name>Zn(2+)</name>
        <dbReference type="ChEBI" id="CHEBI:29105"/>
    </cofactor>
</comment>
<reference evidence="10" key="1">
    <citation type="submission" date="2013-10" db="EMBL/GenBank/DDBJ databases">
        <title>Genome sequencing of Onchocerca volvulus.</title>
        <authorList>
            <person name="Cotton J."/>
            <person name="Tsai J."/>
            <person name="Stanley E."/>
            <person name="Tracey A."/>
            <person name="Holroyd N."/>
            <person name="Lustigman S."/>
            <person name="Berriman M."/>
        </authorList>
    </citation>
    <scope>NUCLEOTIDE SEQUENCE</scope>
</reference>
<evidence type="ECO:0000256" key="4">
    <source>
        <dbReference type="ARBA" id="ARBA00022801"/>
    </source>
</evidence>
<protein>
    <submittedName>
        <fullName evidence="9">A_deaminase domain-containing protein</fullName>
    </submittedName>
</protein>
<dbReference type="EnsemblMetazoa" id="OVOC6346.1">
    <property type="protein sequence ID" value="OVOC6346.1"/>
    <property type="gene ID" value="WBGene00243155"/>
</dbReference>
<evidence type="ECO:0000256" key="2">
    <source>
        <dbReference type="ARBA" id="ARBA00006676"/>
    </source>
</evidence>
<dbReference type="SUPFAM" id="SSF51556">
    <property type="entry name" value="Metallo-dependent hydrolases"/>
    <property type="match status" value="1"/>
</dbReference>
<evidence type="ECO:0000259" key="8">
    <source>
        <dbReference type="Pfam" id="PF00962"/>
    </source>
</evidence>
<organism evidence="9 10">
    <name type="scientific">Onchocerca volvulus</name>
    <dbReference type="NCBI Taxonomy" id="6282"/>
    <lineage>
        <taxon>Eukaryota</taxon>
        <taxon>Metazoa</taxon>
        <taxon>Ecdysozoa</taxon>
        <taxon>Nematoda</taxon>
        <taxon>Chromadorea</taxon>
        <taxon>Rhabditida</taxon>
        <taxon>Spirurina</taxon>
        <taxon>Spiruromorpha</taxon>
        <taxon>Filarioidea</taxon>
        <taxon>Onchocercidae</taxon>
        <taxon>Onchocerca</taxon>
    </lineage>
</organism>
<accession>A0A8R1XYF8</accession>
<dbReference type="Proteomes" id="UP000024404">
    <property type="component" value="Unassembled WGS sequence"/>
</dbReference>
<dbReference type="InterPro" id="IPR006330">
    <property type="entry name" value="Ado/ade_deaminase"/>
</dbReference>
<keyword evidence="5" id="KW-0862">Zinc</keyword>
<comment type="similarity">
    <text evidence="2">Belongs to the metallo-dependent hydrolases superfamily. Adenosine and AMP deaminases family.</text>
</comment>
<dbReference type="OMA" id="QQYDEFA"/>
<evidence type="ECO:0000256" key="7">
    <source>
        <dbReference type="ARBA" id="ARBA00048787"/>
    </source>
</evidence>
<name>A0A8R1XYF8_ONCVO</name>
<keyword evidence="4" id="KW-0378">Hydrolase</keyword>
<dbReference type="EMBL" id="CMVM020000171">
    <property type="status" value="NOT_ANNOTATED_CDS"/>
    <property type="molecule type" value="Genomic_DNA"/>
</dbReference>
<keyword evidence="6" id="KW-0546">Nucleotide metabolism</keyword>
<proteinExistence type="inferred from homology"/>
<feature type="domain" description="Adenosine deaminase" evidence="8">
    <location>
        <begin position="12"/>
        <end position="158"/>
    </location>
</feature>
<dbReference type="PANTHER" id="PTHR11409:SF42">
    <property type="entry name" value="ADENOSINE DEAMINASE-LIKE PROTEIN"/>
    <property type="match status" value="1"/>
</dbReference>
<evidence type="ECO:0000256" key="5">
    <source>
        <dbReference type="ARBA" id="ARBA00022833"/>
    </source>
</evidence>
<evidence type="ECO:0000313" key="10">
    <source>
        <dbReference type="Proteomes" id="UP000024404"/>
    </source>
</evidence>
<evidence type="ECO:0000256" key="6">
    <source>
        <dbReference type="ARBA" id="ARBA00023080"/>
    </source>
</evidence>
<dbReference type="GO" id="GO:0046872">
    <property type="term" value="F:metal ion binding"/>
    <property type="evidence" value="ECO:0007669"/>
    <property type="project" value="UniProtKB-KW"/>
</dbReference>
<dbReference type="Gene3D" id="3.20.20.140">
    <property type="entry name" value="Metal-dependent hydrolases"/>
    <property type="match status" value="1"/>
</dbReference>
<evidence type="ECO:0000256" key="3">
    <source>
        <dbReference type="ARBA" id="ARBA00022723"/>
    </source>
</evidence>
<evidence type="ECO:0000313" key="9">
    <source>
        <dbReference type="EnsemblMetazoa" id="OVOC6346.1"/>
    </source>
</evidence>
<sequence length="413" mass="49290">MFDYKTFCKRMPKCEFNVRWEACIKKSMLPALEEHRRSLGEPELTPEQRKLLWAYGEPRDMKEALRSMSLVHDMIRLQEDVFVITRDIIDRYHADNVVYLELRVKPCESRELSPETFLRKVIQAIRSAKALYSNMIVKVLVTAELQRETEKVKRIFDLVMVLGKTRKSKNIPDSEIINGIELIGNLNEVDIYQLRKMIVEVREESELIIVFNLLQISDDVNQLYDILLFNPDRISNAEMLSDVNQNRNNEIHRHAVIDRLLSMKLPIEFSYTFNRLNCPRDKKPIWPDHFHQLFSMKYPIILSAILQTGYSELLGRSLSDEYYHLAISMNFKPLDIFKLSLTSSFLTEKTPRNGKREFFPFAQQYDEFANWYNLENSNEWKFQILRNYQFFLSRPLTSRRKRRRRRIIDRLCL</sequence>
<dbReference type="GO" id="GO:0009117">
    <property type="term" value="P:nucleotide metabolic process"/>
    <property type="evidence" value="ECO:0007669"/>
    <property type="project" value="UniProtKB-KW"/>
</dbReference>
<comment type="catalytic activity">
    <reaction evidence="7">
        <text>N(6)-methyl-AMP + H2O + H(+) = IMP + methylamine</text>
        <dbReference type="Rhea" id="RHEA:16001"/>
        <dbReference type="ChEBI" id="CHEBI:15377"/>
        <dbReference type="ChEBI" id="CHEBI:15378"/>
        <dbReference type="ChEBI" id="CHEBI:58053"/>
        <dbReference type="ChEBI" id="CHEBI:59338"/>
        <dbReference type="ChEBI" id="CHEBI:144842"/>
    </reaction>
    <physiologicalReaction direction="left-to-right" evidence="7">
        <dbReference type="Rhea" id="RHEA:16002"/>
    </physiologicalReaction>
</comment>
<dbReference type="PANTHER" id="PTHR11409">
    <property type="entry name" value="ADENOSINE DEAMINASE"/>
    <property type="match status" value="1"/>
</dbReference>
<keyword evidence="10" id="KW-1185">Reference proteome</keyword>
<dbReference type="GO" id="GO:0046103">
    <property type="term" value="P:inosine biosynthetic process"/>
    <property type="evidence" value="ECO:0007669"/>
    <property type="project" value="TreeGrafter"/>
</dbReference>
<reference evidence="9" key="2">
    <citation type="submission" date="2022-06" db="UniProtKB">
        <authorList>
            <consortium name="EnsemblMetazoa"/>
        </authorList>
    </citation>
    <scope>IDENTIFICATION</scope>
</reference>